<protein>
    <submittedName>
        <fullName evidence="5">Pyridoxal-phosphate dependent enzyme</fullName>
    </submittedName>
</protein>
<gene>
    <name evidence="5" type="ORF">DWQ67_00770</name>
</gene>
<keyword evidence="6" id="KW-1185">Reference proteome</keyword>
<comment type="similarity">
    <text evidence="2">Belongs to the cysteine synthase/cystathionine beta-synthase family.</text>
</comment>
<keyword evidence="3" id="KW-0663">Pyridoxal phosphate</keyword>
<dbReference type="Pfam" id="PF00291">
    <property type="entry name" value="PALP"/>
    <property type="match status" value="1"/>
</dbReference>
<dbReference type="GO" id="GO:0006535">
    <property type="term" value="P:cysteine biosynthetic process from serine"/>
    <property type="evidence" value="ECO:0007669"/>
    <property type="project" value="InterPro"/>
</dbReference>
<reference evidence="5 6" key="1">
    <citation type="submission" date="2018-07" db="EMBL/GenBank/DDBJ databases">
        <title>Arthrobacter sp. nov., isolated from raw cow's milk with high bacterial count.</title>
        <authorList>
            <person name="Hahne J."/>
            <person name="Isele D."/>
            <person name="Lipski A."/>
        </authorList>
    </citation>
    <scope>NUCLEOTIDE SEQUENCE [LARGE SCALE GENOMIC DNA]</scope>
    <source>
        <strain evidence="5 6">JZ R-183</strain>
    </source>
</reference>
<accession>A0A496PN34</accession>
<name>A0A496PN34_9MICC</name>
<dbReference type="CDD" id="cd01561">
    <property type="entry name" value="CBS_like"/>
    <property type="match status" value="1"/>
</dbReference>
<sequence>MRYAETVLDLIGKTPLVRLHSVTKGIGATVLAKVEYLNPGGSIKDRISLEMIERAEAAGLLRPGGTIVEPTSGNTGVGLAMVGALKGYPTVFVTPDKVGEEKRAVLRAYGAEVVVTASSVAPDSPDSYYGVSDALVQRTPGAYKPDQFSNPAAPDSHYATTGPEIWADTDGLLTHVVIGAGTGGTITGTGRYLKEVSADRATGPVTVVAADPAGSVYSGGTGRPYYTEGVGEDMWPGNYDPAVPDRLEAVTDAESFEMTRRLAREEGLLVGGSSGMAVVAALRVAKDLPDDAVVVVILPDSGRGYIGKIFDDAWMRSHGFETRVPPKGSGEHPLPDAAGTVGGALTGSRRQARKGLPATVDVAAALVSLEAAKVPALPVLSSDTWPAREGEVRGSVSVQGLRTALAAGTALGETALSRVLEPALPTVGAGEGLTALIAAWAGAGAVPVLRGGELVDVVTPTDLSLG</sequence>
<dbReference type="AlphaFoldDB" id="A0A496PN34"/>
<evidence type="ECO:0000256" key="1">
    <source>
        <dbReference type="ARBA" id="ARBA00001933"/>
    </source>
</evidence>
<feature type="domain" description="Tryptophan synthase beta chain-like PALP" evidence="4">
    <location>
        <begin position="8"/>
        <end position="300"/>
    </location>
</feature>
<dbReference type="EMBL" id="QQXL01000001">
    <property type="protein sequence ID" value="RKW71950.1"/>
    <property type="molecule type" value="Genomic_DNA"/>
</dbReference>
<dbReference type="Gene3D" id="3.40.50.1100">
    <property type="match status" value="2"/>
</dbReference>
<dbReference type="PROSITE" id="PS00901">
    <property type="entry name" value="CYS_SYNTHASE"/>
    <property type="match status" value="1"/>
</dbReference>
<evidence type="ECO:0000313" key="6">
    <source>
        <dbReference type="Proteomes" id="UP000273119"/>
    </source>
</evidence>
<organism evidence="5 6">
    <name type="scientific">Galactobacter caseinivorans</name>
    <dbReference type="NCBI Taxonomy" id="2676123"/>
    <lineage>
        <taxon>Bacteria</taxon>
        <taxon>Bacillati</taxon>
        <taxon>Actinomycetota</taxon>
        <taxon>Actinomycetes</taxon>
        <taxon>Micrococcales</taxon>
        <taxon>Micrococcaceae</taxon>
        <taxon>Galactobacter</taxon>
    </lineage>
</organism>
<comment type="caution">
    <text evidence="5">The sequence shown here is derived from an EMBL/GenBank/DDBJ whole genome shotgun (WGS) entry which is preliminary data.</text>
</comment>
<evidence type="ECO:0000256" key="2">
    <source>
        <dbReference type="ARBA" id="ARBA00007103"/>
    </source>
</evidence>
<dbReference type="GO" id="GO:0016765">
    <property type="term" value="F:transferase activity, transferring alkyl or aryl (other than methyl) groups"/>
    <property type="evidence" value="ECO:0007669"/>
    <property type="project" value="UniProtKB-ARBA"/>
</dbReference>
<dbReference type="InterPro" id="IPR046342">
    <property type="entry name" value="CBS_dom_sf"/>
</dbReference>
<evidence type="ECO:0000313" key="5">
    <source>
        <dbReference type="EMBL" id="RKW71950.1"/>
    </source>
</evidence>
<dbReference type="FunFam" id="3.40.50.1100:FF:000118">
    <property type="entry name" value="Related to CYS4-cystathionine beta-synthase"/>
    <property type="match status" value="1"/>
</dbReference>
<evidence type="ECO:0000259" key="4">
    <source>
        <dbReference type="Pfam" id="PF00291"/>
    </source>
</evidence>
<dbReference type="PANTHER" id="PTHR10314">
    <property type="entry name" value="CYSTATHIONINE BETA-SYNTHASE"/>
    <property type="match status" value="1"/>
</dbReference>
<dbReference type="RefSeq" id="WP_121484211.1">
    <property type="nucleotide sequence ID" value="NZ_QQXL01000001.1"/>
</dbReference>
<dbReference type="SUPFAM" id="SSF54631">
    <property type="entry name" value="CBS-domain pair"/>
    <property type="match status" value="1"/>
</dbReference>
<dbReference type="InterPro" id="IPR001216">
    <property type="entry name" value="P-phosphate_BS"/>
</dbReference>
<dbReference type="FunFam" id="3.40.50.1100:FF:000003">
    <property type="entry name" value="Cystathionine beta-synthase"/>
    <property type="match status" value="1"/>
</dbReference>
<dbReference type="InterPro" id="IPR036052">
    <property type="entry name" value="TrpB-like_PALP_sf"/>
</dbReference>
<dbReference type="Proteomes" id="UP000273119">
    <property type="component" value="Unassembled WGS sequence"/>
</dbReference>
<dbReference type="SUPFAM" id="SSF53686">
    <property type="entry name" value="Tryptophan synthase beta subunit-like PLP-dependent enzymes"/>
    <property type="match status" value="1"/>
</dbReference>
<evidence type="ECO:0000256" key="3">
    <source>
        <dbReference type="ARBA" id="ARBA00022898"/>
    </source>
</evidence>
<dbReference type="InterPro" id="IPR001926">
    <property type="entry name" value="TrpB-like_PALP"/>
</dbReference>
<proteinExistence type="inferred from homology"/>
<comment type="cofactor">
    <cofactor evidence="1">
        <name>pyridoxal 5'-phosphate</name>
        <dbReference type="ChEBI" id="CHEBI:597326"/>
    </cofactor>
</comment>
<dbReference type="InterPro" id="IPR050214">
    <property type="entry name" value="Cys_Synth/Cystath_Beta-Synth"/>
</dbReference>